<comment type="caution">
    <text evidence="2">The sequence shown here is derived from an EMBL/GenBank/DDBJ whole genome shotgun (WGS) entry which is preliminary data.</text>
</comment>
<dbReference type="VEuPathDB" id="ToxoDB:TGFOU_228240"/>
<reference evidence="2 3" key="1">
    <citation type="submission" date="2014-07" db="EMBL/GenBank/DDBJ databases">
        <authorList>
            <person name="Sibley D."/>
            <person name="Venepally P."/>
            <person name="Karamycheva S."/>
            <person name="Hadjithomas M."/>
            <person name="Khan A."/>
            <person name="Brunk B."/>
            <person name="Roos D."/>
            <person name="Caler E."/>
            <person name="Lorenzi H."/>
        </authorList>
    </citation>
    <scope>NUCLEOTIDE SEQUENCE [LARGE SCALE GENOMIC DNA]</scope>
    <source>
        <strain evidence="2 3">FOU</strain>
    </source>
</reference>
<feature type="region of interest" description="Disordered" evidence="1">
    <location>
        <begin position="1"/>
        <end position="30"/>
    </location>
</feature>
<evidence type="ECO:0000313" key="2">
    <source>
        <dbReference type="EMBL" id="KFG52176.1"/>
    </source>
</evidence>
<dbReference type="AlphaFoldDB" id="A0A086L6A8"/>
<gene>
    <name evidence="2" type="ORF">TGFOU_228240</name>
</gene>
<proteinExistence type="predicted"/>
<evidence type="ECO:0000313" key="3">
    <source>
        <dbReference type="Proteomes" id="UP000028838"/>
    </source>
</evidence>
<accession>A0A086L6A8</accession>
<feature type="compositionally biased region" description="Polar residues" evidence="1">
    <location>
        <begin position="1"/>
        <end position="20"/>
    </location>
</feature>
<protein>
    <submittedName>
        <fullName evidence="2">Uncharacterized protein</fullName>
    </submittedName>
</protein>
<dbReference type="EMBL" id="AEYH02001183">
    <property type="protein sequence ID" value="KFG52176.1"/>
    <property type="molecule type" value="Genomic_DNA"/>
</dbReference>
<name>A0A086L6A8_TOXGO</name>
<organism evidence="2 3">
    <name type="scientific">Toxoplasma gondii FOU</name>
    <dbReference type="NCBI Taxonomy" id="943167"/>
    <lineage>
        <taxon>Eukaryota</taxon>
        <taxon>Sar</taxon>
        <taxon>Alveolata</taxon>
        <taxon>Apicomplexa</taxon>
        <taxon>Conoidasida</taxon>
        <taxon>Coccidia</taxon>
        <taxon>Eucoccidiorida</taxon>
        <taxon>Eimeriorina</taxon>
        <taxon>Sarcocystidae</taxon>
        <taxon>Toxoplasma</taxon>
    </lineage>
</organism>
<evidence type="ECO:0000256" key="1">
    <source>
        <dbReference type="SAM" id="MobiDB-lite"/>
    </source>
</evidence>
<sequence length="132" mass="14816">MHAKKPQSNTANNPTKNLSTGAPLPPSSCPSFTTSTLTLVASSSPAESAGRNVLERKWPGETCSFPLKRSPPHRSAVTNTITYISVLFPRRQRRCRSHGAHRCPFAYREDFLVLRIRSEQEALPTKTERKRR</sequence>
<dbReference type="Proteomes" id="UP000028838">
    <property type="component" value="Unassembled WGS sequence"/>
</dbReference>